<comment type="caution">
    <text evidence="10">The sequence shown here is derived from an EMBL/GenBank/DDBJ whole genome shotgun (WGS) entry which is preliminary data.</text>
</comment>
<protein>
    <recommendedName>
        <fullName evidence="8">Transcriptional repressor NrdR</fullName>
    </recommendedName>
</protein>
<keyword evidence="8" id="KW-0479">Metal-binding</keyword>
<keyword evidence="6 8" id="KW-0238">DNA-binding</keyword>
<dbReference type="Proteomes" id="UP001154272">
    <property type="component" value="Unassembled WGS sequence"/>
</dbReference>
<feature type="domain" description="ATP-cone" evidence="9">
    <location>
        <begin position="49"/>
        <end position="139"/>
    </location>
</feature>
<dbReference type="HAMAP" id="MF_00440">
    <property type="entry name" value="NrdR"/>
    <property type="match status" value="1"/>
</dbReference>
<comment type="cofactor">
    <cofactor evidence="8">
        <name>Zn(2+)</name>
        <dbReference type="ChEBI" id="CHEBI:29105"/>
    </cofactor>
    <text evidence="8">Binds 1 zinc ion.</text>
</comment>
<keyword evidence="4 8" id="KW-0067">ATP-binding</keyword>
<accession>A0ABN8W6V6</accession>
<dbReference type="PROSITE" id="PS51161">
    <property type="entry name" value="ATP_CONE"/>
    <property type="match status" value="1"/>
</dbReference>
<dbReference type="InterPro" id="IPR055173">
    <property type="entry name" value="NrdR-like_N"/>
</dbReference>
<name>A0ABN8W6V6_9PROT</name>
<dbReference type="Pfam" id="PF03477">
    <property type="entry name" value="ATP-cone"/>
    <property type="match status" value="1"/>
</dbReference>
<dbReference type="Pfam" id="PF22811">
    <property type="entry name" value="Zn_ribbon_NrdR"/>
    <property type="match status" value="1"/>
</dbReference>
<proteinExistence type="inferred from homology"/>
<keyword evidence="3 8" id="KW-0863">Zinc-finger</keyword>
<keyword evidence="8" id="KW-0862">Zinc</keyword>
<evidence type="ECO:0000313" key="11">
    <source>
        <dbReference type="Proteomes" id="UP001154272"/>
    </source>
</evidence>
<dbReference type="InterPro" id="IPR005144">
    <property type="entry name" value="ATP-cone_dom"/>
</dbReference>
<evidence type="ECO:0000256" key="1">
    <source>
        <dbReference type="ARBA" id="ARBA00022491"/>
    </source>
</evidence>
<keyword evidence="2 8" id="KW-0547">Nucleotide-binding</keyword>
<keyword evidence="11" id="KW-1185">Reference proteome</keyword>
<evidence type="ECO:0000256" key="8">
    <source>
        <dbReference type="HAMAP-Rule" id="MF_00440"/>
    </source>
</evidence>
<sequence>MFCPFCGNEDTMVKDSRSTEDGTAIRRRRVCTKCNERFTTLERVQTREIMVLKRSGQRVPFEKEKLIRSIDLATRKRPISAESIDQIANKLEKQFIDLGENLISSESIGRATMEILKDIDKVAYVRFASVYSDFKNVKDFAEILQTMEHHDI</sequence>
<dbReference type="PANTHER" id="PTHR30455:SF2">
    <property type="entry name" value="TRANSCRIPTIONAL REPRESSOR NRDR"/>
    <property type="match status" value="1"/>
</dbReference>
<dbReference type="InterPro" id="IPR003796">
    <property type="entry name" value="RNR_NrdR-like"/>
</dbReference>
<evidence type="ECO:0000256" key="7">
    <source>
        <dbReference type="ARBA" id="ARBA00023163"/>
    </source>
</evidence>
<gene>
    <name evidence="8" type="primary">nrdR</name>
    <name evidence="10" type="ORF">R83534S58_LOCUS76</name>
</gene>
<evidence type="ECO:0000256" key="2">
    <source>
        <dbReference type="ARBA" id="ARBA00022741"/>
    </source>
</evidence>
<dbReference type="PANTHER" id="PTHR30455">
    <property type="entry name" value="TRANSCRIPTIONAL REPRESSOR NRDR"/>
    <property type="match status" value="1"/>
</dbReference>
<evidence type="ECO:0000256" key="3">
    <source>
        <dbReference type="ARBA" id="ARBA00022771"/>
    </source>
</evidence>
<keyword evidence="1 8" id="KW-0678">Repressor</keyword>
<keyword evidence="7 8" id="KW-0804">Transcription</keyword>
<organism evidence="10 11">
    <name type="scientific">Commensalibacter papalotli</name>
    <name type="common">ex Botero et al. 2024</name>
    <dbReference type="NCBI Taxonomy" id="2972766"/>
    <lineage>
        <taxon>Bacteria</taxon>
        <taxon>Pseudomonadati</taxon>
        <taxon>Pseudomonadota</taxon>
        <taxon>Alphaproteobacteria</taxon>
        <taxon>Acetobacterales</taxon>
        <taxon>Acetobacteraceae</taxon>
    </lineage>
</organism>
<dbReference type="RefSeq" id="WP_282022993.1">
    <property type="nucleotide sequence ID" value="NZ_CAMXCH010000001.1"/>
</dbReference>
<keyword evidence="5 8" id="KW-0805">Transcription regulation</keyword>
<comment type="similarity">
    <text evidence="8">Belongs to the NrdR family.</text>
</comment>
<feature type="zinc finger region" evidence="8">
    <location>
        <begin position="3"/>
        <end position="34"/>
    </location>
</feature>
<comment type="function">
    <text evidence="8">Negatively regulates transcription of bacterial ribonucleotide reductase nrd genes and operons by binding to NrdR-boxes.</text>
</comment>
<evidence type="ECO:0000313" key="10">
    <source>
        <dbReference type="EMBL" id="CAI3923318.1"/>
    </source>
</evidence>
<reference evidence="10" key="1">
    <citation type="submission" date="2022-10" db="EMBL/GenBank/DDBJ databases">
        <authorList>
            <person name="Botero Cardona J."/>
        </authorList>
    </citation>
    <scope>NUCLEOTIDE SEQUENCE</scope>
    <source>
        <strain evidence="10">R-83534</strain>
    </source>
</reference>
<evidence type="ECO:0000259" key="9">
    <source>
        <dbReference type="PROSITE" id="PS51161"/>
    </source>
</evidence>
<dbReference type="NCBIfam" id="TIGR00244">
    <property type="entry name" value="transcriptional regulator NrdR"/>
    <property type="match status" value="1"/>
</dbReference>
<evidence type="ECO:0000256" key="5">
    <source>
        <dbReference type="ARBA" id="ARBA00023015"/>
    </source>
</evidence>
<evidence type="ECO:0000256" key="6">
    <source>
        <dbReference type="ARBA" id="ARBA00023125"/>
    </source>
</evidence>
<evidence type="ECO:0000256" key="4">
    <source>
        <dbReference type="ARBA" id="ARBA00022840"/>
    </source>
</evidence>
<dbReference type="EMBL" id="CAMXCH010000001">
    <property type="protein sequence ID" value="CAI3923318.1"/>
    <property type="molecule type" value="Genomic_DNA"/>
</dbReference>